<accession>L8GSL2</accession>
<dbReference type="NCBIfam" id="TIGR01444">
    <property type="entry name" value="fkbM_fam"/>
    <property type="match status" value="1"/>
</dbReference>
<dbReference type="Proteomes" id="UP000011083">
    <property type="component" value="Unassembled WGS sequence"/>
</dbReference>
<dbReference type="PANTHER" id="PTHR34203">
    <property type="entry name" value="METHYLTRANSFERASE, FKBM FAMILY PROTEIN"/>
    <property type="match status" value="1"/>
</dbReference>
<dbReference type="SUPFAM" id="SSF53335">
    <property type="entry name" value="S-adenosyl-L-methionine-dependent methyltransferases"/>
    <property type="match status" value="1"/>
</dbReference>
<feature type="domain" description="Methyltransferase FkbM" evidence="3">
    <location>
        <begin position="188"/>
        <end position="308"/>
    </location>
</feature>
<dbReference type="EMBL" id="KB008006">
    <property type="protein sequence ID" value="ELR16184.1"/>
    <property type="molecule type" value="Genomic_DNA"/>
</dbReference>
<dbReference type="InterPro" id="IPR006342">
    <property type="entry name" value="FkbM_mtfrase"/>
</dbReference>
<dbReference type="GeneID" id="14916789"/>
<dbReference type="KEGG" id="acan:ACA1_178330"/>
<dbReference type="PANTHER" id="PTHR34203:SF15">
    <property type="entry name" value="SLL1173 PROTEIN"/>
    <property type="match status" value="1"/>
</dbReference>
<evidence type="ECO:0000256" key="1">
    <source>
        <dbReference type="SAM" id="Coils"/>
    </source>
</evidence>
<keyword evidence="2" id="KW-1133">Transmembrane helix</keyword>
<dbReference type="Pfam" id="PF05050">
    <property type="entry name" value="Methyltransf_21"/>
    <property type="match status" value="1"/>
</dbReference>
<keyword evidence="4" id="KW-0489">Methyltransferase</keyword>
<dbReference type="OrthoDB" id="407600at2759"/>
<dbReference type="AlphaFoldDB" id="L8GSL2"/>
<dbReference type="GO" id="GO:0032259">
    <property type="term" value="P:methylation"/>
    <property type="evidence" value="ECO:0007669"/>
    <property type="project" value="UniProtKB-KW"/>
</dbReference>
<dbReference type="InterPro" id="IPR052514">
    <property type="entry name" value="SAM-dependent_MTase"/>
</dbReference>
<dbReference type="VEuPathDB" id="AmoebaDB:ACA1_178330"/>
<protein>
    <submittedName>
        <fullName evidence="4">Methyltransferase, FkbM subfamily protein</fullName>
    </submittedName>
</protein>
<evidence type="ECO:0000259" key="3">
    <source>
        <dbReference type="Pfam" id="PF05050"/>
    </source>
</evidence>
<feature type="coiled-coil region" evidence="1">
    <location>
        <begin position="54"/>
        <end position="81"/>
    </location>
</feature>
<keyword evidence="2" id="KW-0812">Transmembrane</keyword>
<gene>
    <name evidence="4" type="ORF">ACA1_178330</name>
</gene>
<name>L8GSL2_ACACF</name>
<dbReference type="Gene3D" id="3.40.50.150">
    <property type="entry name" value="Vaccinia Virus protein VP39"/>
    <property type="match status" value="1"/>
</dbReference>
<keyword evidence="4" id="KW-0808">Transferase</keyword>
<evidence type="ECO:0000313" key="5">
    <source>
        <dbReference type="Proteomes" id="UP000011083"/>
    </source>
</evidence>
<keyword evidence="1" id="KW-0175">Coiled coil</keyword>
<keyword evidence="2" id="KW-0472">Membrane</keyword>
<reference evidence="4 5" key="1">
    <citation type="journal article" date="2013" name="Genome Biol.">
        <title>Genome of Acanthamoeba castellanii highlights extensive lateral gene transfer and early evolution of tyrosine kinase signaling.</title>
        <authorList>
            <person name="Clarke M."/>
            <person name="Lohan A.J."/>
            <person name="Liu B."/>
            <person name="Lagkouvardos I."/>
            <person name="Roy S."/>
            <person name="Zafar N."/>
            <person name="Bertelli C."/>
            <person name="Schilde C."/>
            <person name="Kianianmomeni A."/>
            <person name="Burglin T.R."/>
            <person name="Frech C."/>
            <person name="Turcotte B."/>
            <person name="Kopec K.O."/>
            <person name="Synnott J.M."/>
            <person name="Choo C."/>
            <person name="Paponov I."/>
            <person name="Finkler A."/>
            <person name="Soon Heng Tan C."/>
            <person name="Hutchins A.P."/>
            <person name="Weinmeier T."/>
            <person name="Rattei T."/>
            <person name="Chu J.S."/>
            <person name="Gimenez G."/>
            <person name="Irimia M."/>
            <person name="Rigden D.J."/>
            <person name="Fitzpatrick D.A."/>
            <person name="Lorenzo-Morales J."/>
            <person name="Bateman A."/>
            <person name="Chiu C.H."/>
            <person name="Tang P."/>
            <person name="Hegemann P."/>
            <person name="Fromm H."/>
            <person name="Raoult D."/>
            <person name="Greub G."/>
            <person name="Miranda-Saavedra D."/>
            <person name="Chen N."/>
            <person name="Nash P."/>
            <person name="Ginger M.L."/>
            <person name="Horn M."/>
            <person name="Schaap P."/>
            <person name="Caler L."/>
            <person name="Loftus B."/>
        </authorList>
    </citation>
    <scope>NUCLEOTIDE SEQUENCE [LARGE SCALE GENOMIC DNA]</scope>
    <source>
        <strain evidence="4 5">Neff</strain>
    </source>
</reference>
<evidence type="ECO:0000313" key="4">
    <source>
        <dbReference type="EMBL" id="ELR16184.1"/>
    </source>
</evidence>
<sequence>MNNTLATRVLLLGAAVLLVLNWFIFREVMQRPTGSEAEGGRAAIAAEMHKKVAVDIIELQLERKETRIRQLERDLDLATHSGAGTGAGGRGAREPQVLSVGWEWSGRKTRKVTFHDGNTAYVYATTYDGSMASPDQPTVDWWDKVDNRWWEMDTYFIYKTFIGPQSSFIDFGAWIGPTVLYGATLAKAAYALEPDPYAFDELRANVALNPELQAKTKVYWRCIMDKPGIYPMGGGGGDSMATVGQGTHPKSWKVDCLTLPQFIEEHRIENLDLIKMDTEGAEHIILPSFKSWLLKQTKKPTLWLSIHKWNFGPGGEEAVLDVLRLYRRVLEGDSLTLDLNTYVLCNFCTILATDSDAPIYRG</sequence>
<proteinExistence type="predicted"/>
<dbReference type="RefSeq" id="XP_004338197.1">
    <property type="nucleotide sequence ID" value="XM_004338149.1"/>
</dbReference>
<keyword evidence="5" id="KW-1185">Reference proteome</keyword>
<evidence type="ECO:0000256" key="2">
    <source>
        <dbReference type="SAM" id="Phobius"/>
    </source>
</evidence>
<dbReference type="InterPro" id="IPR029063">
    <property type="entry name" value="SAM-dependent_MTases_sf"/>
</dbReference>
<feature type="transmembrane region" description="Helical" evidence="2">
    <location>
        <begin position="6"/>
        <end position="25"/>
    </location>
</feature>
<organism evidence="4 5">
    <name type="scientific">Acanthamoeba castellanii (strain ATCC 30010 / Neff)</name>
    <dbReference type="NCBI Taxonomy" id="1257118"/>
    <lineage>
        <taxon>Eukaryota</taxon>
        <taxon>Amoebozoa</taxon>
        <taxon>Discosea</taxon>
        <taxon>Longamoebia</taxon>
        <taxon>Centramoebida</taxon>
        <taxon>Acanthamoebidae</taxon>
        <taxon>Acanthamoeba</taxon>
    </lineage>
</organism>
<dbReference type="GO" id="GO:0008168">
    <property type="term" value="F:methyltransferase activity"/>
    <property type="evidence" value="ECO:0007669"/>
    <property type="project" value="UniProtKB-KW"/>
</dbReference>